<dbReference type="GO" id="GO:0034058">
    <property type="term" value="P:endosomal vesicle fusion"/>
    <property type="evidence" value="ECO:0007669"/>
    <property type="project" value="TreeGrafter"/>
</dbReference>
<dbReference type="InterPro" id="IPR032914">
    <property type="entry name" value="Vam6/VPS39/TRAP1"/>
</dbReference>
<evidence type="ECO:0000256" key="3">
    <source>
        <dbReference type="ARBA" id="ARBA00022490"/>
    </source>
</evidence>
<dbReference type="InterPro" id="IPR001180">
    <property type="entry name" value="CNH_dom"/>
</dbReference>
<keyword evidence="4" id="KW-0653">Protein transport</keyword>
<evidence type="ECO:0000313" key="8">
    <source>
        <dbReference type="Proteomes" id="UP001202479"/>
    </source>
</evidence>
<evidence type="ECO:0000256" key="4">
    <source>
        <dbReference type="ARBA" id="ARBA00022927"/>
    </source>
</evidence>
<evidence type="ECO:0000259" key="6">
    <source>
        <dbReference type="PROSITE" id="PS50219"/>
    </source>
</evidence>
<comment type="caution">
    <text evidence="7">The sequence shown here is derived from an EMBL/GenBank/DDBJ whole genome shotgun (WGS) entry which is preliminary data.</text>
</comment>
<dbReference type="GO" id="GO:0005737">
    <property type="term" value="C:cytoplasm"/>
    <property type="evidence" value="ECO:0007669"/>
    <property type="project" value="UniProtKB-SubCell"/>
</dbReference>
<feature type="domain" description="CNH" evidence="6">
    <location>
        <begin position="18"/>
        <end position="301"/>
    </location>
</feature>
<dbReference type="GeneID" id="73377914"/>
<dbReference type="PANTHER" id="PTHR12894">
    <property type="entry name" value="CNH DOMAIN CONTAINING"/>
    <property type="match status" value="1"/>
</dbReference>
<accession>A0AAI9T223</accession>
<feature type="compositionally biased region" description="Low complexity" evidence="5">
    <location>
        <begin position="300"/>
        <end position="318"/>
    </location>
</feature>
<gene>
    <name evidence="7" type="ORF">KGF56_000297</name>
</gene>
<keyword evidence="8" id="KW-1185">Reference proteome</keyword>
<dbReference type="AlphaFoldDB" id="A0AAI9T223"/>
<evidence type="ECO:0000313" key="7">
    <source>
        <dbReference type="EMBL" id="KAI3407004.2"/>
    </source>
</evidence>
<feature type="compositionally biased region" description="Basic and acidic residues" evidence="5">
    <location>
        <begin position="280"/>
        <end position="299"/>
    </location>
</feature>
<evidence type="ECO:0000256" key="1">
    <source>
        <dbReference type="ARBA" id="ARBA00004496"/>
    </source>
</evidence>
<dbReference type="EMBL" id="JAHUZD010000019">
    <property type="protein sequence ID" value="KAI3407004.2"/>
    <property type="molecule type" value="Genomic_DNA"/>
</dbReference>
<evidence type="ECO:0000256" key="2">
    <source>
        <dbReference type="ARBA" id="ARBA00022448"/>
    </source>
</evidence>
<comment type="subcellular location">
    <subcellularLocation>
        <location evidence="1">Cytoplasm</location>
    </subcellularLocation>
</comment>
<feature type="region of interest" description="Disordered" evidence="5">
    <location>
        <begin position="280"/>
        <end position="326"/>
    </location>
</feature>
<dbReference type="PANTHER" id="PTHR12894:SF27">
    <property type="entry name" value="TRANSFORMING GROWTH FACTOR-BETA RECEPTOR-ASSOCIATED PROTEIN 1"/>
    <property type="match status" value="1"/>
</dbReference>
<evidence type="ECO:0000256" key="5">
    <source>
        <dbReference type="SAM" id="MobiDB-lite"/>
    </source>
</evidence>
<dbReference type="PROSITE" id="PS50219">
    <property type="entry name" value="CNH"/>
    <property type="match status" value="1"/>
</dbReference>
<proteinExistence type="predicted"/>
<dbReference type="Proteomes" id="UP001202479">
    <property type="component" value="Unassembled WGS sequence"/>
</dbReference>
<sequence>MPDYQIDPIINEIPLKDDEIISAIESYERSVYIGTSKGNLLQFYKFEDAPNYMLITQQQIANTSKEVTRIVCLSVIQKLLVICDNSIEVFTLPEMAPFSTVTKLKGVRNVSVMEDGASILALRSSIVQVVRLDGNRWKIIGEIKFSLGLISTSPLNDMFLIANEESYFIQNIAHESTLPLFAYKSGTGQHNVPPHIELFDTLEAKEYLLTISSDENTSMAVFINSIGDVTRGTLTWVNHGYPCGGVAVEWPHVFAVFKDILVLSSLESLENILVTSLQESRKSQEVKSDSNQRTNEKTTDTAAAAASSSSAVTTAPSAEAPPSPRASFHIQKSKIHYNDLLVEELVGTPESSDCELLLFSERNVYALHRESPVLLMHKAFQSALSSDNFDKVFQIENDSDYGQHLLLLSCFLSEKDPFDILKKRKDNQKLVISPNLAVRLLGADCPYETYPGLAEVTNNWDFSDDNMLKKYLEQLTPLEVSLEVRKLVYRLCSHDSIDKFVDKDSWTNSAYDKEIIEDLVHRSEVLLASKAYGLMPNNSDTTRGYYDFLMKHLEPNLVDDAIAFLSKGSLGEKEYTDIILTLIKLNKEKIYLYMRKSDKYLEINRRILAELSDDSKGEVDFALIQIELLERSWSRDNTLYDELFLTICNALTFLYVENSAVERYFTEARDNYQKLNSLVVDKWPKIFWIDYLELVRQPELTSFISLYTKSFEMAISGPVKLPDHQLFHYHKIYKEANLQQLLEFGDFSTAEKLVSGQMVRPQKVHYSQLIPQVESKRDEESLLQIFKYYLKMYSEGQPVEPAIQHFTETYETYLPTLQLIKLLPDSIPLAFLTTFLKNALQRLKSNGREKLLIKGILKSEASQNKHLINDFS</sequence>
<organism evidence="7 8">
    <name type="scientific">Candida oxycetoniae</name>
    <dbReference type="NCBI Taxonomy" id="497107"/>
    <lineage>
        <taxon>Eukaryota</taxon>
        <taxon>Fungi</taxon>
        <taxon>Dikarya</taxon>
        <taxon>Ascomycota</taxon>
        <taxon>Saccharomycotina</taxon>
        <taxon>Pichiomycetes</taxon>
        <taxon>Debaryomycetaceae</taxon>
        <taxon>Candida/Lodderomyces clade</taxon>
        <taxon>Candida</taxon>
    </lineage>
</organism>
<name>A0AAI9T223_9ASCO</name>
<dbReference type="GO" id="GO:0016020">
    <property type="term" value="C:membrane"/>
    <property type="evidence" value="ECO:0007669"/>
    <property type="project" value="TreeGrafter"/>
</dbReference>
<dbReference type="GO" id="GO:0015031">
    <property type="term" value="P:protein transport"/>
    <property type="evidence" value="ECO:0007669"/>
    <property type="project" value="UniProtKB-KW"/>
</dbReference>
<keyword evidence="3" id="KW-0963">Cytoplasm</keyword>
<reference evidence="7" key="1">
    <citation type="journal article" date="2022" name="DNA Res.">
        <title>Genome analysis of five recently described species of the CUG-Ser clade uncovers Candida theae as a new hybrid lineage with pathogenic potential in the Candida parapsilosis species complex.</title>
        <authorList>
            <person name="Mixao V."/>
            <person name="Del Olmo V."/>
            <person name="Hegedusova E."/>
            <person name="Saus E."/>
            <person name="Pryszcz L."/>
            <person name="Cillingova A."/>
            <person name="Nosek J."/>
            <person name="Gabaldon T."/>
        </authorList>
    </citation>
    <scope>NUCLEOTIDE SEQUENCE</scope>
    <source>
        <strain evidence="7">CBS 10844</strain>
    </source>
</reference>
<dbReference type="GO" id="GO:0006914">
    <property type="term" value="P:autophagy"/>
    <property type="evidence" value="ECO:0007669"/>
    <property type="project" value="TreeGrafter"/>
</dbReference>
<protein>
    <recommendedName>
        <fullName evidence="6">CNH domain-containing protein</fullName>
    </recommendedName>
</protein>
<dbReference type="RefSeq" id="XP_049182749.1">
    <property type="nucleotide sequence ID" value="XM_049324236.1"/>
</dbReference>
<keyword evidence="2" id="KW-0813">Transport</keyword>